<dbReference type="EMBL" id="GBRH01271041">
    <property type="protein sequence ID" value="JAD26854.1"/>
    <property type="molecule type" value="Transcribed_RNA"/>
</dbReference>
<name>A0A0A8YJS3_ARUDO</name>
<protein>
    <submittedName>
        <fullName evidence="1">Uncharacterized protein</fullName>
    </submittedName>
</protein>
<evidence type="ECO:0000313" key="1">
    <source>
        <dbReference type="EMBL" id="JAD26854.1"/>
    </source>
</evidence>
<proteinExistence type="predicted"/>
<reference evidence="1" key="2">
    <citation type="journal article" date="2015" name="Data Brief">
        <title>Shoot transcriptome of the giant reed, Arundo donax.</title>
        <authorList>
            <person name="Barrero R.A."/>
            <person name="Guerrero F.D."/>
            <person name="Moolhuijzen P."/>
            <person name="Goolsby J.A."/>
            <person name="Tidwell J."/>
            <person name="Bellgard S.E."/>
            <person name="Bellgard M.I."/>
        </authorList>
    </citation>
    <scope>NUCLEOTIDE SEQUENCE</scope>
    <source>
        <tissue evidence="1">Shoot tissue taken approximately 20 cm above the soil surface</tissue>
    </source>
</reference>
<reference evidence="1" key="1">
    <citation type="submission" date="2014-09" db="EMBL/GenBank/DDBJ databases">
        <authorList>
            <person name="Magalhaes I.L.F."/>
            <person name="Oliveira U."/>
            <person name="Santos F.R."/>
            <person name="Vidigal T.H.D.A."/>
            <person name="Brescovit A.D."/>
            <person name="Santos A.J."/>
        </authorList>
    </citation>
    <scope>NUCLEOTIDE SEQUENCE</scope>
    <source>
        <tissue evidence="1">Shoot tissue taken approximately 20 cm above the soil surface</tissue>
    </source>
</reference>
<dbReference type="AlphaFoldDB" id="A0A0A8YJS3"/>
<accession>A0A0A8YJS3</accession>
<sequence length="30" mass="3550">MRCHHCSLSKHYLTGHAWNKNVEQVSRKAQ</sequence>
<organism evidence="1">
    <name type="scientific">Arundo donax</name>
    <name type="common">Giant reed</name>
    <name type="synonym">Donax arundinaceus</name>
    <dbReference type="NCBI Taxonomy" id="35708"/>
    <lineage>
        <taxon>Eukaryota</taxon>
        <taxon>Viridiplantae</taxon>
        <taxon>Streptophyta</taxon>
        <taxon>Embryophyta</taxon>
        <taxon>Tracheophyta</taxon>
        <taxon>Spermatophyta</taxon>
        <taxon>Magnoliopsida</taxon>
        <taxon>Liliopsida</taxon>
        <taxon>Poales</taxon>
        <taxon>Poaceae</taxon>
        <taxon>PACMAD clade</taxon>
        <taxon>Arundinoideae</taxon>
        <taxon>Arundineae</taxon>
        <taxon>Arundo</taxon>
    </lineage>
</organism>